<comment type="subcellular location">
    <subcellularLocation>
        <location evidence="5">Golgi apparatus</location>
        <location evidence="5">trans-Golgi network</location>
    </subcellularLocation>
</comment>
<evidence type="ECO:0000256" key="7">
    <source>
        <dbReference type="SAM" id="MobiDB-lite"/>
    </source>
</evidence>
<comment type="subunit">
    <text evidence="5">Component of the Golgi-associated retrograde protein (GARP) complex.</text>
</comment>
<evidence type="ECO:0000313" key="9">
    <source>
        <dbReference type="EMBL" id="GFQ77542.1"/>
    </source>
</evidence>
<dbReference type="GO" id="GO:0042147">
    <property type="term" value="P:retrograde transport, endosome to Golgi"/>
    <property type="evidence" value="ECO:0007669"/>
    <property type="project" value="UniProtKB-UniRule"/>
</dbReference>
<accession>A0A8X6FE16</accession>
<comment type="function">
    <text evidence="5">Acts as component of the GARP complex that is involved in retrograde transport from early and late endosomes to the trans-Golgi network (TGN).</text>
</comment>
<evidence type="ECO:0000256" key="4">
    <source>
        <dbReference type="ARBA" id="ARBA00023054"/>
    </source>
</evidence>
<protein>
    <recommendedName>
        <fullName evidence="2 5">Vacuolar protein sorting-associated protein 51 homolog</fullName>
    </recommendedName>
</protein>
<feature type="region of interest" description="Disordered" evidence="7">
    <location>
        <begin position="643"/>
        <end position="665"/>
    </location>
</feature>
<dbReference type="GO" id="GO:0007041">
    <property type="term" value="P:lysosomal transport"/>
    <property type="evidence" value="ECO:0007669"/>
    <property type="project" value="TreeGrafter"/>
</dbReference>
<dbReference type="GO" id="GO:0000938">
    <property type="term" value="C:GARP complex"/>
    <property type="evidence" value="ECO:0007669"/>
    <property type="project" value="UniProtKB-UniRule"/>
</dbReference>
<sequence>MAVAQEEDQRTRRRGLLKQYYGFSEDSKEGFDPYNINAPEFNPDLFLHKLLKECNLNQLMQKEHQIYRQIQSLDSEMQTLVYENYNKFISATDTIRKMKNDFKKMEEEMDCLSSNMSIITEFSGNISSTLQGRRQQISKLSGVHALLKKLQFLFELPPGLKMCIENGSYRQAVRYYLKAQKVLHQYEHMPSFHGIQKDCDILVNELKMKLREQFRSKDATPKQLAECVDLLLQLEEPTEVLCDEFLKHAKEKLDEDLKELESHLNYTGERATDRNVSKPEDDSEKQMDILEFIDFSYNNFVSNTSLVIASYWDLFLQKPAAGDSEKKKINMDIPKKKLEAFVIKLMDQYFTYIEIRFSKERRNWDKYWWNSSSDDAILVRALDRFYRRVQAMNRLLPHVDFTVKGIQIVKKAAQDRCNFYLQKLIECFSAAMVNMRQNIAAPRSLGQEGSKGLLDLLNTFESQISSCINTVQGDLQLFIQTDITFAMKVQFKEEFCREYVREGVIIAFLRHINKTNQEFCSSNERSAVPAQLILILSRFCLNLEQSSISEWVSLVDDSFSITNDSGLTSISDICMETKEVAQNLIDHFVKVQGLSISQMLRKSVETRDWLNAIEPRNVRAVMKRVVEDVTSVDAEVGQLYEEGVRHERSSDSSRRTYPSTGRSHRSKYNAYAPSTIDNSLMSNIQKLFSEKIEIFSTVEFSKVSVMTGIIKISLKTFLECVRLRTFSKYGLQQVQVDIHYLQLYLWHFVADENLVHVLLDEIMSSAVNRCLEPVLMEPSVVDVICERG</sequence>
<comment type="caution">
    <text evidence="9">The sequence shown here is derived from an EMBL/GenBank/DDBJ whole genome shotgun (WGS) entry which is preliminary data.</text>
</comment>
<dbReference type="GO" id="GO:0015031">
    <property type="term" value="P:protein transport"/>
    <property type="evidence" value="ECO:0007669"/>
    <property type="project" value="UniProtKB-UniRule"/>
</dbReference>
<evidence type="ECO:0000256" key="1">
    <source>
        <dbReference type="ARBA" id="ARBA00006080"/>
    </source>
</evidence>
<reference evidence="9" key="1">
    <citation type="submission" date="2020-07" db="EMBL/GenBank/DDBJ databases">
        <title>Multicomponent nature underlies the extraordinary mechanical properties of spider dragline silk.</title>
        <authorList>
            <person name="Kono N."/>
            <person name="Nakamura H."/>
            <person name="Mori M."/>
            <person name="Yoshida Y."/>
            <person name="Ohtoshi R."/>
            <person name="Malay A.D."/>
            <person name="Moran D.A.P."/>
            <person name="Tomita M."/>
            <person name="Numata K."/>
            <person name="Arakawa K."/>
        </authorList>
    </citation>
    <scope>NUCLEOTIDE SEQUENCE</scope>
</reference>
<comment type="similarity">
    <text evidence="1 5">Belongs to the VPS51 family.</text>
</comment>
<dbReference type="InterPro" id="IPR014812">
    <property type="entry name" value="Vps51"/>
</dbReference>
<keyword evidence="4 6" id="KW-0175">Coiled coil</keyword>
<keyword evidence="5" id="KW-0445">Lipid transport</keyword>
<dbReference type="GO" id="GO:0016020">
    <property type="term" value="C:membrane"/>
    <property type="evidence" value="ECO:0007669"/>
    <property type="project" value="TreeGrafter"/>
</dbReference>
<dbReference type="PANTHER" id="PTHR15954:SF4">
    <property type="entry name" value="VACUOLAR PROTEIN SORTING-ASSOCIATED PROTEIN 51 HOMOLOG"/>
    <property type="match status" value="1"/>
</dbReference>
<dbReference type="PANTHER" id="PTHR15954">
    <property type="entry name" value="VACUOLAR PROTEIN SORTING-ASSOCIATED PROTEIN 51 HOMOLOG"/>
    <property type="match status" value="1"/>
</dbReference>
<dbReference type="AlphaFoldDB" id="A0A8X6FE16"/>
<evidence type="ECO:0000256" key="5">
    <source>
        <dbReference type="RuleBase" id="RU368010"/>
    </source>
</evidence>
<dbReference type="GO" id="GO:0007030">
    <property type="term" value="P:Golgi organization"/>
    <property type="evidence" value="ECO:0007669"/>
    <property type="project" value="UniProtKB-UniRule"/>
</dbReference>
<dbReference type="GO" id="GO:0005829">
    <property type="term" value="C:cytosol"/>
    <property type="evidence" value="ECO:0007669"/>
    <property type="project" value="GOC"/>
</dbReference>
<dbReference type="GO" id="GO:1990745">
    <property type="term" value="C:EARP complex"/>
    <property type="evidence" value="ECO:0007669"/>
    <property type="project" value="TreeGrafter"/>
</dbReference>
<dbReference type="InterPro" id="IPR039481">
    <property type="entry name" value="EXOC2/Sec5_N_dom"/>
</dbReference>
<feature type="compositionally biased region" description="Basic and acidic residues" evidence="7">
    <location>
        <begin position="643"/>
        <end position="654"/>
    </location>
</feature>
<name>A0A8X6FE16_TRICU</name>
<dbReference type="GO" id="GO:0048193">
    <property type="term" value="P:Golgi vesicle transport"/>
    <property type="evidence" value="ECO:0007669"/>
    <property type="project" value="TreeGrafter"/>
</dbReference>
<keyword evidence="5" id="KW-0333">Golgi apparatus</keyword>
<dbReference type="Proteomes" id="UP000887116">
    <property type="component" value="Unassembled WGS sequence"/>
</dbReference>
<keyword evidence="5" id="KW-0653">Protein transport</keyword>
<dbReference type="InterPro" id="IPR016159">
    <property type="entry name" value="Cullin_repeat-like_dom_sf"/>
</dbReference>
<evidence type="ECO:0000256" key="6">
    <source>
        <dbReference type="SAM" id="Coils"/>
    </source>
</evidence>
<dbReference type="GO" id="GO:0006869">
    <property type="term" value="P:lipid transport"/>
    <property type="evidence" value="ECO:0007669"/>
    <property type="project" value="UniProtKB-UniRule"/>
</dbReference>
<keyword evidence="10" id="KW-1185">Reference proteome</keyword>
<dbReference type="SUPFAM" id="SSF74788">
    <property type="entry name" value="Cullin repeat-like"/>
    <property type="match status" value="1"/>
</dbReference>
<dbReference type="OrthoDB" id="203678at2759"/>
<gene>
    <name evidence="9" type="primary">vps51</name>
    <name evidence="9" type="ORF">TNCT_137101</name>
</gene>
<feature type="domain" description="Exocyst complex component EXOC2/Sec5 N-terminal" evidence="8">
    <location>
        <begin position="24"/>
        <end position="286"/>
    </location>
</feature>
<dbReference type="Pfam" id="PF15469">
    <property type="entry name" value="Sec5"/>
    <property type="match status" value="1"/>
</dbReference>
<evidence type="ECO:0000256" key="3">
    <source>
        <dbReference type="ARBA" id="ARBA00022448"/>
    </source>
</evidence>
<dbReference type="GO" id="GO:0032456">
    <property type="term" value="P:endocytic recycling"/>
    <property type="evidence" value="ECO:0007669"/>
    <property type="project" value="TreeGrafter"/>
</dbReference>
<evidence type="ECO:0000313" key="10">
    <source>
        <dbReference type="Proteomes" id="UP000887116"/>
    </source>
</evidence>
<dbReference type="EMBL" id="BMAO01031773">
    <property type="protein sequence ID" value="GFQ77542.1"/>
    <property type="molecule type" value="Genomic_DNA"/>
</dbReference>
<feature type="coiled-coil region" evidence="6">
    <location>
        <begin position="88"/>
        <end position="115"/>
    </location>
</feature>
<evidence type="ECO:0000256" key="2">
    <source>
        <dbReference type="ARBA" id="ARBA00016122"/>
    </source>
</evidence>
<evidence type="ECO:0000259" key="8">
    <source>
        <dbReference type="Pfam" id="PF15469"/>
    </source>
</evidence>
<proteinExistence type="inferred from homology"/>
<keyword evidence="3 5" id="KW-0813">Transport</keyword>
<organism evidence="9 10">
    <name type="scientific">Trichonephila clavata</name>
    <name type="common">Joro spider</name>
    <name type="synonym">Nephila clavata</name>
    <dbReference type="NCBI Taxonomy" id="2740835"/>
    <lineage>
        <taxon>Eukaryota</taxon>
        <taxon>Metazoa</taxon>
        <taxon>Ecdysozoa</taxon>
        <taxon>Arthropoda</taxon>
        <taxon>Chelicerata</taxon>
        <taxon>Arachnida</taxon>
        <taxon>Araneae</taxon>
        <taxon>Araneomorphae</taxon>
        <taxon>Entelegynae</taxon>
        <taxon>Araneoidea</taxon>
        <taxon>Nephilidae</taxon>
        <taxon>Trichonephila</taxon>
    </lineage>
</organism>